<proteinExistence type="predicted"/>
<reference evidence="2 3" key="1">
    <citation type="submission" date="2023-01" db="EMBL/GenBank/DDBJ databases">
        <authorList>
            <person name="Whitehead M."/>
        </authorList>
    </citation>
    <scope>NUCLEOTIDE SEQUENCE [LARGE SCALE GENOMIC DNA]</scope>
</reference>
<dbReference type="InterPro" id="IPR038765">
    <property type="entry name" value="Papain-like_cys_pep_sf"/>
</dbReference>
<protein>
    <recommendedName>
        <fullName evidence="1">USP domain-containing protein</fullName>
    </recommendedName>
</protein>
<dbReference type="InterPro" id="IPR028889">
    <property type="entry name" value="USP"/>
</dbReference>
<accession>A0AAV0WMH4</accession>
<dbReference type="Proteomes" id="UP001160148">
    <property type="component" value="Unassembled WGS sequence"/>
</dbReference>
<dbReference type="SUPFAM" id="SSF54001">
    <property type="entry name" value="Cysteine proteinases"/>
    <property type="match status" value="1"/>
</dbReference>
<dbReference type="GO" id="GO:0016579">
    <property type="term" value="P:protein deubiquitination"/>
    <property type="evidence" value="ECO:0007669"/>
    <property type="project" value="InterPro"/>
</dbReference>
<keyword evidence="3" id="KW-1185">Reference proteome</keyword>
<evidence type="ECO:0000313" key="2">
    <source>
        <dbReference type="EMBL" id="CAI6356953.1"/>
    </source>
</evidence>
<dbReference type="AlphaFoldDB" id="A0AAV0WMH4"/>
<dbReference type="Pfam" id="PF00443">
    <property type="entry name" value="UCH"/>
    <property type="match status" value="1"/>
</dbReference>
<comment type="caution">
    <text evidence="2">The sequence shown here is derived from an EMBL/GenBank/DDBJ whole genome shotgun (WGS) entry which is preliminary data.</text>
</comment>
<organism evidence="2 3">
    <name type="scientific">Macrosiphum euphorbiae</name>
    <name type="common">potato aphid</name>
    <dbReference type="NCBI Taxonomy" id="13131"/>
    <lineage>
        <taxon>Eukaryota</taxon>
        <taxon>Metazoa</taxon>
        <taxon>Ecdysozoa</taxon>
        <taxon>Arthropoda</taxon>
        <taxon>Hexapoda</taxon>
        <taxon>Insecta</taxon>
        <taxon>Pterygota</taxon>
        <taxon>Neoptera</taxon>
        <taxon>Paraneoptera</taxon>
        <taxon>Hemiptera</taxon>
        <taxon>Sternorrhyncha</taxon>
        <taxon>Aphidomorpha</taxon>
        <taxon>Aphidoidea</taxon>
        <taxon>Aphididae</taxon>
        <taxon>Macrosiphini</taxon>
        <taxon>Macrosiphum</taxon>
    </lineage>
</organism>
<dbReference type="Gene3D" id="3.90.70.10">
    <property type="entry name" value="Cysteine proteinases"/>
    <property type="match status" value="1"/>
</dbReference>
<dbReference type="CDD" id="cd02257">
    <property type="entry name" value="Peptidase_C19"/>
    <property type="match status" value="1"/>
</dbReference>
<feature type="domain" description="USP" evidence="1">
    <location>
        <begin position="1"/>
        <end position="100"/>
    </location>
</feature>
<sequence length="101" mass="11875">MNVSSTRQYLCIQLQLWNELQEKMHNVSLISLSTTSLKVDEKTYRICSAICHHGESLHHGHYTSLIKKSNLWFRCNDLTSNKERWPRGGKDIYLLILEKQN</sequence>
<dbReference type="InterPro" id="IPR001394">
    <property type="entry name" value="Peptidase_C19_UCH"/>
</dbReference>
<dbReference type="PROSITE" id="PS50235">
    <property type="entry name" value="USP_3"/>
    <property type="match status" value="1"/>
</dbReference>
<gene>
    <name evidence="2" type="ORF">MEUPH1_LOCUS12631</name>
</gene>
<dbReference type="GO" id="GO:0004843">
    <property type="term" value="F:cysteine-type deubiquitinase activity"/>
    <property type="evidence" value="ECO:0007669"/>
    <property type="project" value="InterPro"/>
</dbReference>
<evidence type="ECO:0000313" key="3">
    <source>
        <dbReference type="Proteomes" id="UP001160148"/>
    </source>
</evidence>
<evidence type="ECO:0000259" key="1">
    <source>
        <dbReference type="PROSITE" id="PS50235"/>
    </source>
</evidence>
<name>A0AAV0WMH4_9HEMI</name>
<dbReference type="EMBL" id="CARXXK010000002">
    <property type="protein sequence ID" value="CAI6356953.1"/>
    <property type="molecule type" value="Genomic_DNA"/>
</dbReference>